<feature type="region of interest" description="Disordered" evidence="1">
    <location>
        <begin position="99"/>
        <end position="139"/>
    </location>
</feature>
<dbReference type="EMBL" id="KQ415935">
    <property type="protein sequence ID" value="KOF99571.1"/>
    <property type="molecule type" value="Genomic_DNA"/>
</dbReference>
<proteinExistence type="predicted"/>
<evidence type="ECO:0000256" key="1">
    <source>
        <dbReference type="SAM" id="MobiDB-lite"/>
    </source>
</evidence>
<dbReference type="OrthoDB" id="10051407at2759"/>
<feature type="domain" description="BIRC2/3-like UBA" evidence="2">
    <location>
        <begin position="68"/>
        <end position="108"/>
    </location>
</feature>
<protein>
    <recommendedName>
        <fullName evidence="2">BIRC2/3-like UBA domain-containing protein</fullName>
    </recommendedName>
</protein>
<evidence type="ECO:0000313" key="3">
    <source>
        <dbReference type="EMBL" id="KOF99571.1"/>
    </source>
</evidence>
<feature type="region of interest" description="Disordered" evidence="1">
    <location>
        <begin position="1"/>
        <end position="31"/>
    </location>
</feature>
<sequence length="139" mass="15847">MVGCENMENNTTTSGFPKLKTNKPKASSMETPAVRDILSMGDKWNFVKRIMKKKIKETTFHKPKVSYMETPTVLAVLSMGYKRNLVKRIVKNKIKETGSSFSQASDLLDKIQNDSHVDDDGIEKISNEEKPDQTTKRRH</sequence>
<dbReference type="Pfam" id="PF21290">
    <property type="entry name" value="UBA_BIRC2-3"/>
    <property type="match status" value="1"/>
</dbReference>
<name>A0A0L8IDN4_OCTBM</name>
<dbReference type="Gene3D" id="1.10.8.10">
    <property type="entry name" value="DNA helicase RuvA subunit, C-terminal domain"/>
    <property type="match status" value="2"/>
</dbReference>
<dbReference type="InterPro" id="IPR048875">
    <property type="entry name" value="BIRC2-3-like_UBA"/>
</dbReference>
<reference evidence="3" key="1">
    <citation type="submission" date="2015-07" db="EMBL/GenBank/DDBJ databases">
        <title>MeaNS - Measles Nucleotide Surveillance Program.</title>
        <authorList>
            <person name="Tran T."/>
            <person name="Druce J."/>
        </authorList>
    </citation>
    <scope>NUCLEOTIDE SEQUENCE</scope>
    <source>
        <strain evidence="3">UCB-OBI-ISO-001</strain>
        <tissue evidence="3">Gonad</tissue>
    </source>
</reference>
<evidence type="ECO:0000259" key="2">
    <source>
        <dbReference type="Pfam" id="PF21290"/>
    </source>
</evidence>
<dbReference type="CDD" id="cd14321">
    <property type="entry name" value="UBA_IAPs"/>
    <property type="match status" value="1"/>
</dbReference>
<feature type="compositionally biased region" description="Basic and acidic residues" evidence="1">
    <location>
        <begin position="107"/>
        <end position="139"/>
    </location>
</feature>
<dbReference type="AlphaFoldDB" id="A0A0L8IDN4"/>
<organism evidence="3">
    <name type="scientific">Octopus bimaculoides</name>
    <name type="common">California two-spotted octopus</name>
    <dbReference type="NCBI Taxonomy" id="37653"/>
    <lineage>
        <taxon>Eukaryota</taxon>
        <taxon>Metazoa</taxon>
        <taxon>Spiralia</taxon>
        <taxon>Lophotrochozoa</taxon>
        <taxon>Mollusca</taxon>
        <taxon>Cephalopoda</taxon>
        <taxon>Coleoidea</taxon>
        <taxon>Octopodiformes</taxon>
        <taxon>Octopoda</taxon>
        <taxon>Incirrata</taxon>
        <taxon>Octopodidae</taxon>
        <taxon>Octopus</taxon>
    </lineage>
</organism>
<gene>
    <name evidence="3" type="ORF">OCBIM_22014837mg</name>
</gene>
<accession>A0A0L8IDN4</accession>